<keyword evidence="1" id="KW-0812">Transmembrane</keyword>
<evidence type="ECO:0008006" key="4">
    <source>
        <dbReference type="Google" id="ProtNLM"/>
    </source>
</evidence>
<evidence type="ECO:0000313" key="3">
    <source>
        <dbReference type="Proteomes" id="UP000831963"/>
    </source>
</evidence>
<proteinExistence type="predicted"/>
<keyword evidence="1" id="KW-0472">Membrane</keyword>
<accession>A0ABY4IQT5</accession>
<sequence>MRSATAWLLIAAMTVVSLLFLALVATFRFAIPLIDPAPLPPDYDMQAAVAFVTMGTALVGGIGAGFHASRHPQERAVIVGWAGVALLIGTVLGTVLAFTMSAR</sequence>
<evidence type="ECO:0000256" key="1">
    <source>
        <dbReference type="SAM" id="Phobius"/>
    </source>
</evidence>
<evidence type="ECO:0000313" key="2">
    <source>
        <dbReference type="EMBL" id="UPL14186.1"/>
    </source>
</evidence>
<organism evidence="2 3">
    <name type="scientific">Microbacterium galbinum</name>
    <dbReference type="NCBI Taxonomy" id="2851646"/>
    <lineage>
        <taxon>Bacteria</taxon>
        <taxon>Bacillati</taxon>
        <taxon>Actinomycetota</taxon>
        <taxon>Actinomycetes</taxon>
        <taxon>Micrococcales</taxon>
        <taxon>Microbacteriaceae</taxon>
        <taxon>Microbacterium</taxon>
    </lineage>
</organism>
<name>A0ABY4IQT5_9MICO</name>
<reference evidence="2 3" key="1">
    <citation type="submission" date="2021-06" db="EMBL/GenBank/DDBJ databases">
        <title>Genome-based taxonomic framework of Microbacterium strains isolated from marine environment, the description of four new species and reclassification of four preexisting species.</title>
        <authorList>
            <person name="Lee S.D."/>
            <person name="Kim S.-M."/>
            <person name="Byeon Y.-S."/>
            <person name="Yang H.L."/>
            <person name="Kim I.S."/>
        </authorList>
    </citation>
    <scope>NUCLEOTIDE SEQUENCE [LARGE SCALE GENOMIC DNA]</scope>
    <source>
        <strain evidence="2 3">SSW1-36</strain>
    </source>
</reference>
<dbReference type="EMBL" id="CP078077">
    <property type="protein sequence ID" value="UPL14186.1"/>
    <property type="molecule type" value="Genomic_DNA"/>
</dbReference>
<keyword evidence="3" id="KW-1185">Reference proteome</keyword>
<protein>
    <recommendedName>
        <fullName evidence="4">Integral membrane protein</fullName>
    </recommendedName>
</protein>
<feature type="transmembrane region" description="Helical" evidence="1">
    <location>
        <begin position="46"/>
        <end position="66"/>
    </location>
</feature>
<dbReference type="Proteomes" id="UP000831963">
    <property type="component" value="Chromosome"/>
</dbReference>
<keyword evidence="1" id="KW-1133">Transmembrane helix</keyword>
<dbReference type="RefSeq" id="WP_247957284.1">
    <property type="nucleotide sequence ID" value="NZ_CP078077.1"/>
</dbReference>
<gene>
    <name evidence="2" type="ORF">KV396_06740</name>
</gene>
<feature type="transmembrane region" description="Helical" evidence="1">
    <location>
        <begin position="78"/>
        <end position="100"/>
    </location>
</feature>